<keyword evidence="1" id="KW-0805">Transcription regulation</keyword>
<dbReference type="Gene3D" id="1.10.10.60">
    <property type="entry name" value="Homeodomain-like"/>
    <property type="match status" value="1"/>
</dbReference>
<evidence type="ECO:0000259" key="6">
    <source>
        <dbReference type="PROSITE" id="PS50977"/>
    </source>
</evidence>
<gene>
    <name evidence="7" type="ORF">HD596_000616</name>
</gene>
<evidence type="ECO:0000313" key="8">
    <source>
        <dbReference type="Proteomes" id="UP000579153"/>
    </source>
</evidence>
<proteinExistence type="predicted"/>
<keyword evidence="8" id="KW-1185">Reference proteome</keyword>
<evidence type="ECO:0000256" key="5">
    <source>
        <dbReference type="SAM" id="MobiDB-lite"/>
    </source>
</evidence>
<dbReference type="PANTHER" id="PTHR30055:SF148">
    <property type="entry name" value="TETR-FAMILY TRANSCRIPTIONAL REGULATOR"/>
    <property type="match status" value="1"/>
</dbReference>
<protein>
    <submittedName>
        <fullName evidence="7">AcrR family transcriptional regulator</fullName>
    </submittedName>
</protein>
<evidence type="ECO:0000256" key="2">
    <source>
        <dbReference type="ARBA" id="ARBA00023125"/>
    </source>
</evidence>
<feature type="compositionally biased region" description="Basic and acidic residues" evidence="5">
    <location>
        <begin position="203"/>
        <end position="213"/>
    </location>
</feature>
<evidence type="ECO:0000256" key="3">
    <source>
        <dbReference type="ARBA" id="ARBA00023163"/>
    </source>
</evidence>
<dbReference type="InterPro" id="IPR050109">
    <property type="entry name" value="HTH-type_TetR-like_transc_reg"/>
</dbReference>
<dbReference type="InterPro" id="IPR011075">
    <property type="entry name" value="TetR_C"/>
</dbReference>
<dbReference type="InterPro" id="IPR001647">
    <property type="entry name" value="HTH_TetR"/>
</dbReference>
<dbReference type="PROSITE" id="PS50977">
    <property type="entry name" value="HTH_TETR_2"/>
    <property type="match status" value="1"/>
</dbReference>
<dbReference type="Gene3D" id="1.10.357.10">
    <property type="entry name" value="Tetracycline Repressor, domain 2"/>
    <property type="match status" value="1"/>
</dbReference>
<dbReference type="Pfam" id="PF00440">
    <property type="entry name" value="TetR_N"/>
    <property type="match status" value="1"/>
</dbReference>
<dbReference type="SUPFAM" id="SSF48498">
    <property type="entry name" value="Tetracyclin repressor-like, C-terminal domain"/>
    <property type="match status" value="1"/>
</dbReference>
<evidence type="ECO:0000256" key="4">
    <source>
        <dbReference type="PROSITE-ProRule" id="PRU00335"/>
    </source>
</evidence>
<dbReference type="PRINTS" id="PR00455">
    <property type="entry name" value="HTHTETR"/>
</dbReference>
<keyword evidence="2 4" id="KW-0238">DNA-binding</keyword>
<name>A0A7W9L7X4_9ACTN</name>
<evidence type="ECO:0000313" key="7">
    <source>
        <dbReference type="EMBL" id="MBB5773860.1"/>
    </source>
</evidence>
<feature type="region of interest" description="Disordered" evidence="5">
    <location>
        <begin position="196"/>
        <end position="255"/>
    </location>
</feature>
<dbReference type="EMBL" id="JACHMB010000001">
    <property type="protein sequence ID" value="MBB5773860.1"/>
    <property type="molecule type" value="Genomic_DNA"/>
</dbReference>
<dbReference type="SUPFAM" id="SSF46689">
    <property type="entry name" value="Homeodomain-like"/>
    <property type="match status" value="1"/>
</dbReference>
<dbReference type="AlphaFoldDB" id="A0A7W9L7X4"/>
<dbReference type="GO" id="GO:0003700">
    <property type="term" value="F:DNA-binding transcription factor activity"/>
    <property type="evidence" value="ECO:0007669"/>
    <property type="project" value="TreeGrafter"/>
</dbReference>
<dbReference type="InterPro" id="IPR009057">
    <property type="entry name" value="Homeodomain-like_sf"/>
</dbReference>
<feature type="DNA-binding region" description="H-T-H motif" evidence="4">
    <location>
        <begin position="37"/>
        <end position="56"/>
    </location>
</feature>
<dbReference type="InterPro" id="IPR036271">
    <property type="entry name" value="Tet_transcr_reg_TetR-rel_C_sf"/>
</dbReference>
<dbReference type="Pfam" id="PF16859">
    <property type="entry name" value="TetR_C_11"/>
    <property type="match status" value="1"/>
</dbReference>
<evidence type="ECO:0000256" key="1">
    <source>
        <dbReference type="ARBA" id="ARBA00023015"/>
    </source>
</evidence>
<keyword evidence="3" id="KW-0804">Transcription</keyword>
<dbReference type="PANTHER" id="PTHR30055">
    <property type="entry name" value="HTH-TYPE TRANSCRIPTIONAL REGULATOR RUTR"/>
    <property type="match status" value="1"/>
</dbReference>
<feature type="domain" description="HTH tetR-type" evidence="6">
    <location>
        <begin position="14"/>
        <end position="74"/>
    </location>
</feature>
<comment type="caution">
    <text evidence="7">The sequence shown here is derived from an EMBL/GenBank/DDBJ whole genome shotgun (WGS) entry which is preliminary data.</text>
</comment>
<accession>A0A7W9L7X4</accession>
<dbReference type="GO" id="GO:0000976">
    <property type="term" value="F:transcription cis-regulatory region binding"/>
    <property type="evidence" value="ECO:0007669"/>
    <property type="project" value="TreeGrafter"/>
</dbReference>
<dbReference type="RefSeq" id="WP_185067772.1">
    <property type="nucleotide sequence ID" value="NZ_JACHMB010000001.1"/>
</dbReference>
<dbReference type="Proteomes" id="UP000579153">
    <property type="component" value="Unassembled WGS sequence"/>
</dbReference>
<reference evidence="7 8" key="1">
    <citation type="submission" date="2020-08" db="EMBL/GenBank/DDBJ databases">
        <title>Sequencing the genomes of 1000 actinobacteria strains.</title>
        <authorList>
            <person name="Klenk H.-P."/>
        </authorList>
    </citation>
    <scope>NUCLEOTIDE SEQUENCE [LARGE SCALE GENOMIC DNA]</scope>
    <source>
        <strain evidence="7 8">DSM 45507</strain>
    </source>
</reference>
<sequence>MTRRPPTGAAVLQPTVTKAIVEAALDELAEQGYARLSMEAVARRAGVGKSALYRRWRSKREMTISVIAEFSMEKVVIPDTGSLRGDLRASLDSLLAWLTHPRFSRILPDLVTEVARDPELAEVVETMVGTPKRERGAVMLQRAIKRGELPPDTDLELALDLIAAPIYWRLVVRSVEPGAGYLDRLTDMILRALNGTAPSQSDHPQKDPVERAAGHGAEVEPAVPIRDGEPTAGNTTPTLRRGVSPGRTTREAPTR</sequence>
<organism evidence="7 8">
    <name type="scientific">Nonomuraea jabiensis</name>
    <dbReference type="NCBI Taxonomy" id="882448"/>
    <lineage>
        <taxon>Bacteria</taxon>
        <taxon>Bacillati</taxon>
        <taxon>Actinomycetota</taxon>
        <taxon>Actinomycetes</taxon>
        <taxon>Streptosporangiales</taxon>
        <taxon>Streptosporangiaceae</taxon>
        <taxon>Nonomuraea</taxon>
    </lineage>
</organism>